<dbReference type="Pfam" id="PF08238">
    <property type="entry name" value="Sel1"/>
    <property type="match status" value="12"/>
</dbReference>
<feature type="domain" description="Protein kinase" evidence="2">
    <location>
        <begin position="174"/>
        <end position="430"/>
    </location>
</feature>
<evidence type="ECO:0000259" key="2">
    <source>
        <dbReference type="PROSITE" id="PS50011"/>
    </source>
</evidence>
<dbReference type="InterPro" id="IPR011009">
    <property type="entry name" value="Kinase-like_dom_sf"/>
</dbReference>
<dbReference type="SMART" id="SM00671">
    <property type="entry name" value="SEL1"/>
    <property type="match status" value="14"/>
</dbReference>
<dbReference type="CDD" id="cd00180">
    <property type="entry name" value="PKc"/>
    <property type="match status" value="1"/>
</dbReference>
<dbReference type="Proteomes" id="UP001470230">
    <property type="component" value="Unassembled WGS sequence"/>
</dbReference>
<reference evidence="3 4" key="1">
    <citation type="submission" date="2024-04" db="EMBL/GenBank/DDBJ databases">
        <title>Tritrichomonas musculus Genome.</title>
        <authorList>
            <person name="Alves-Ferreira E."/>
            <person name="Grigg M."/>
            <person name="Lorenzi H."/>
            <person name="Galac M."/>
        </authorList>
    </citation>
    <scope>NUCLEOTIDE SEQUENCE [LARGE SCALE GENOMIC DNA]</scope>
    <source>
        <strain evidence="3 4">EAF2021</strain>
    </source>
</reference>
<sequence length="1129" mass="131364">MHNLGQINIEGTNIFSRITSRLTINTSFKVTPDANFLKYEDFTNILNIFGGFIKQTNKFKISGDYLAINSIDLYFFLFNYNIIIIDQFTLQTEQSIFKFLQESILFLNDKSKEKYHIAVNKPIDEKSKEIFFQFDKSDISAIQNKIINSIIRRSQILTLLTKDKSNIKCDINDFVDIKYFNSKVSLSFNLNNQLLYVLKSFSKSDDESMKYCQREIDFYKSIDNKNFFFCQFYGTIEDRQSFIIVIEFIDGQTLENFILDSKGKIDYNEKIKIIFFIIIAIEFAHNKDWVLRDLKWDNIIIDVNHNPVFIDFDKAKKKSCQDNNGLVTKIFGSEHFLAPEQYLKGDYSFMSDIYSVAMIIHFIINEKSYDDLLTFSYLGELYESQKSILSNKLFCSVPEEFRLIFETYKKCFEFCPDSRPNATELYYQFFKCVKYKSKFKSLYDIHHVRYDNLYCSLGIRSFFKNNIICDNNKMIGLLKLGLKYKDAYAQIVVGKMHYHGTILPHDMNKCVYYFDLAANQDEDKASATLAQITLGAFYYKGIYIKPDYPKCIHYFTLAANLNNDQAQLYLAAIYLEGKITKQDYNKAITYFKLAASNENVSALIFLGKFHYTGHIVRRDVGKSIYYLTKASDKGNPEAQYLLGRIYTESKLIQPNIEKAIHFFTLSADKNYLEAQISLSDIYLFDKSGNSDITKGIYYLSKAADNNHTLSRFKLGIIYFEGKLIKQDINKAIYHITICSDKNLILAQESLGNIYYAGISTPKDLNRAIKYYTLASNQGSAFAQCQLGLIYLNIDINKSIKYLTLSLENGYDYSALYLFIIYSSDEYIPINISKANKLLDIFLSKNNSTSLYMRGISYLQSVNTQNNMNKAIELLTYSAKLKNRLAQYALALIYYAGLSPFIKNDINKAIYFATLSAEGGCYLSKLLLGMIYYEGIYTHRDIKNSISYLKECSSLDFHEAKNNLGVIYKNERKNIFVAIQYFNEAINICNSPFALFNLSKFYFFGIGVDKDINISIELMEKAVGNGFYDANIFLFLLHFKSNDEKLINKSYLYLQKIKYEPLAYLLEYEIDTLLLFYEKYDMVYSFIIDPVYDFSYFLLYKEFPVFKKEEAKKPKDINNLFYEGFSINLK</sequence>
<dbReference type="InterPro" id="IPR050767">
    <property type="entry name" value="Sel1_AlgK"/>
</dbReference>
<dbReference type="PROSITE" id="PS50011">
    <property type="entry name" value="PROTEIN_KINASE_DOM"/>
    <property type="match status" value="1"/>
</dbReference>
<comment type="similarity">
    <text evidence="1">Belongs to the sel-1 family.</text>
</comment>
<proteinExistence type="inferred from homology"/>
<comment type="caution">
    <text evidence="3">The sequence shown here is derived from an EMBL/GenBank/DDBJ whole genome shotgun (WGS) entry which is preliminary data.</text>
</comment>
<dbReference type="Gene3D" id="1.10.510.10">
    <property type="entry name" value="Transferase(Phosphotransferase) domain 1"/>
    <property type="match status" value="1"/>
</dbReference>
<dbReference type="PANTHER" id="PTHR11102">
    <property type="entry name" value="SEL-1-LIKE PROTEIN"/>
    <property type="match status" value="1"/>
</dbReference>
<name>A0ABR2L3G1_9EUKA</name>
<dbReference type="EMBL" id="JAPFFF010000002">
    <property type="protein sequence ID" value="KAK8897561.1"/>
    <property type="molecule type" value="Genomic_DNA"/>
</dbReference>
<accession>A0ABR2L3G1</accession>
<gene>
    <name evidence="3" type="ORF">M9Y10_015519</name>
</gene>
<dbReference type="InterPro" id="IPR011990">
    <property type="entry name" value="TPR-like_helical_dom_sf"/>
</dbReference>
<dbReference type="SUPFAM" id="SSF56112">
    <property type="entry name" value="Protein kinase-like (PK-like)"/>
    <property type="match status" value="1"/>
</dbReference>
<organism evidence="3 4">
    <name type="scientific">Tritrichomonas musculus</name>
    <dbReference type="NCBI Taxonomy" id="1915356"/>
    <lineage>
        <taxon>Eukaryota</taxon>
        <taxon>Metamonada</taxon>
        <taxon>Parabasalia</taxon>
        <taxon>Tritrichomonadida</taxon>
        <taxon>Tritrichomonadidae</taxon>
        <taxon>Tritrichomonas</taxon>
    </lineage>
</organism>
<dbReference type="InterPro" id="IPR006597">
    <property type="entry name" value="Sel1-like"/>
</dbReference>
<evidence type="ECO:0000313" key="3">
    <source>
        <dbReference type="EMBL" id="KAK8897561.1"/>
    </source>
</evidence>
<dbReference type="InterPro" id="IPR000719">
    <property type="entry name" value="Prot_kinase_dom"/>
</dbReference>
<dbReference type="Gene3D" id="1.25.40.10">
    <property type="entry name" value="Tetratricopeptide repeat domain"/>
    <property type="match status" value="3"/>
</dbReference>
<evidence type="ECO:0000256" key="1">
    <source>
        <dbReference type="ARBA" id="ARBA00038101"/>
    </source>
</evidence>
<evidence type="ECO:0000313" key="4">
    <source>
        <dbReference type="Proteomes" id="UP001470230"/>
    </source>
</evidence>
<dbReference type="Pfam" id="PF00069">
    <property type="entry name" value="Pkinase"/>
    <property type="match status" value="1"/>
</dbReference>
<dbReference type="SMART" id="SM00220">
    <property type="entry name" value="S_TKc"/>
    <property type="match status" value="1"/>
</dbReference>
<keyword evidence="4" id="KW-1185">Reference proteome</keyword>
<protein>
    <recommendedName>
        <fullName evidence="2">Protein kinase domain-containing protein</fullName>
    </recommendedName>
</protein>
<dbReference type="Gene3D" id="3.30.200.20">
    <property type="entry name" value="Phosphorylase Kinase, domain 1"/>
    <property type="match status" value="1"/>
</dbReference>
<dbReference type="PANTHER" id="PTHR11102:SF160">
    <property type="entry name" value="ERAD-ASSOCIATED E3 UBIQUITIN-PROTEIN LIGASE COMPONENT HRD3"/>
    <property type="match status" value="1"/>
</dbReference>
<dbReference type="SUPFAM" id="SSF81901">
    <property type="entry name" value="HCP-like"/>
    <property type="match status" value="3"/>
</dbReference>